<dbReference type="SUPFAM" id="SSF56994">
    <property type="entry name" value="Insulin-like"/>
    <property type="match status" value="1"/>
</dbReference>
<reference evidence="5" key="1">
    <citation type="submission" date="2025-08" db="UniProtKB">
        <authorList>
            <consortium name="RefSeq"/>
        </authorList>
    </citation>
    <scope>IDENTIFICATION</scope>
    <source>
        <tissue evidence="5">Whole Larva</tissue>
    </source>
</reference>
<dbReference type="RefSeq" id="XP_017773459.1">
    <property type="nucleotide sequence ID" value="XM_017917970.1"/>
</dbReference>
<keyword evidence="1" id="KW-0165">Cleavage on pair of basic residues</keyword>
<evidence type="ECO:0000256" key="3">
    <source>
        <dbReference type="SAM" id="SignalP"/>
    </source>
</evidence>
<proteinExistence type="predicted"/>
<evidence type="ECO:0000313" key="5">
    <source>
        <dbReference type="RefSeq" id="XP_017773459.1"/>
    </source>
</evidence>
<dbReference type="InterPro" id="IPR036438">
    <property type="entry name" value="Insulin-like_sf"/>
</dbReference>
<name>A0ABM1MFV9_NICVS</name>
<dbReference type="Proteomes" id="UP000695000">
    <property type="component" value="Unplaced"/>
</dbReference>
<accession>A0ABM1MFV9</accession>
<keyword evidence="2 3" id="KW-0732">Signal</keyword>
<dbReference type="Gene3D" id="1.10.100.10">
    <property type="entry name" value="Insulin-like"/>
    <property type="match status" value="1"/>
</dbReference>
<evidence type="ECO:0000256" key="1">
    <source>
        <dbReference type="ARBA" id="ARBA00022685"/>
    </source>
</evidence>
<organism evidence="4 5">
    <name type="scientific">Nicrophorus vespilloides</name>
    <name type="common">Boreal carrion beetle</name>
    <dbReference type="NCBI Taxonomy" id="110193"/>
    <lineage>
        <taxon>Eukaryota</taxon>
        <taxon>Metazoa</taxon>
        <taxon>Ecdysozoa</taxon>
        <taxon>Arthropoda</taxon>
        <taxon>Hexapoda</taxon>
        <taxon>Insecta</taxon>
        <taxon>Pterygota</taxon>
        <taxon>Neoptera</taxon>
        <taxon>Endopterygota</taxon>
        <taxon>Coleoptera</taxon>
        <taxon>Polyphaga</taxon>
        <taxon>Staphyliniformia</taxon>
        <taxon>Silphidae</taxon>
        <taxon>Nicrophorinae</taxon>
        <taxon>Nicrophorus</taxon>
    </lineage>
</organism>
<dbReference type="GeneID" id="108560434"/>
<feature type="chain" id="PRO_5045710101" evidence="3">
    <location>
        <begin position="21"/>
        <end position="145"/>
    </location>
</feature>
<sequence length="145" mass="17287">MWLPVSTVAALCLLFDGVKARGMDKEMDLIFRDRSNTEWKEAWHKERYTRCRETLIRHLYWACEKDIYRITRRSEHPMQLANEDLESLSFPWISDEEAHFMVRTKRAANRNGGSSITAECCSRKGCTWEEYAEYCPTNKRYTNYL</sequence>
<protein>
    <submittedName>
        <fullName evidence="5">Probable insulin-like peptide 7</fullName>
    </submittedName>
</protein>
<feature type="signal peptide" evidence="3">
    <location>
        <begin position="1"/>
        <end position="20"/>
    </location>
</feature>
<evidence type="ECO:0000313" key="4">
    <source>
        <dbReference type="Proteomes" id="UP000695000"/>
    </source>
</evidence>
<dbReference type="CDD" id="cd04365">
    <property type="entry name" value="IlGF_relaxin_like"/>
    <property type="match status" value="1"/>
</dbReference>
<keyword evidence="4" id="KW-1185">Reference proteome</keyword>
<gene>
    <name evidence="5" type="primary">LOC108560434</name>
</gene>
<evidence type="ECO:0000256" key="2">
    <source>
        <dbReference type="ARBA" id="ARBA00022729"/>
    </source>
</evidence>